<feature type="compositionally biased region" description="Basic residues" evidence="1">
    <location>
        <begin position="88"/>
        <end position="105"/>
    </location>
</feature>
<accession>A0AAV7FAE4</accession>
<evidence type="ECO:0000256" key="1">
    <source>
        <dbReference type="SAM" id="MobiDB-lite"/>
    </source>
</evidence>
<organism evidence="2 3">
    <name type="scientific">Aristolochia fimbriata</name>
    <name type="common">White veined hardy Dutchman's pipe vine</name>
    <dbReference type="NCBI Taxonomy" id="158543"/>
    <lineage>
        <taxon>Eukaryota</taxon>
        <taxon>Viridiplantae</taxon>
        <taxon>Streptophyta</taxon>
        <taxon>Embryophyta</taxon>
        <taxon>Tracheophyta</taxon>
        <taxon>Spermatophyta</taxon>
        <taxon>Magnoliopsida</taxon>
        <taxon>Magnoliidae</taxon>
        <taxon>Piperales</taxon>
        <taxon>Aristolochiaceae</taxon>
        <taxon>Aristolochia</taxon>
    </lineage>
</organism>
<gene>
    <name evidence="2" type="ORF">H6P81_001525</name>
</gene>
<feature type="compositionally biased region" description="Basic and acidic residues" evidence="1">
    <location>
        <begin position="116"/>
        <end position="134"/>
    </location>
</feature>
<evidence type="ECO:0000313" key="3">
    <source>
        <dbReference type="Proteomes" id="UP000825729"/>
    </source>
</evidence>
<dbReference type="AlphaFoldDB" id="A0AAV7FAE4"/>
<protein>
    <submittedName>
        <fullName evidence="2">Uncharacterized protein</fullName>
    </submittedName>
</protein>
<dbReference type="EMBL" id="JAINDJ010000002">
    <property type="protein sequence ID" value="KAG9457017.1"/>
    <property type="molecule type" value="Genomic_DNA"/>
</dbReference>
<sequence>MEISNTLATTYLFLELYVRHSSIPRITIHLMEEISYQQFWDRSLSSPFLPFLSKSVPSGARDTSIEISTEPSSILGPIKSIAREARVRDKKVNRKRKQRKTKRRYYNSELSYRGNQETKRRAERENDGEKHRPIFDCSQRISGAKREHSIGVNGGNETSVAVR</sequence>
<comment type="caution">
    <text evidence="2">The sequence shown here is derived from an EMBL/GenBank/DDBJ whole genome shotgun (WGS) entry which is preliminary data.</text>
</comment>
<name>A0AAV7FAE4_ARIFI</name>
<dbReference type="Proteomes" id="UP000825729">
    <property type="component" value="Unassembled WGS sequence"/>
</dbReference>
<reference evidence="2 3" key="1">
    <citation type="submission" date="2021-07" db="EMBL/GenBank/DDBJ databases">
        <title>The Aristolochia fimbriata genome: insights into angiosperm evolution, floral development and chemical biosynthesis.</title>
        <authorList>
            <person name="Jiao Y."/>
        </authorList>
    </citation>
    <scope>NUCLEOTIDE SEQUENCE [LARGE SCALE GENOMIC DNA]</scope>
    <source>
        <strain evidence="2">IBCAS-2021</strain>
        <tissue evidence="2">Leaf</tissue>
    </source>
</reference>
<proteinExistence type="predicted"/>
<evidence type="ECO:0000313" key="2">
    <source>
        <dbReference type="EMBL" id="KAG9457017.1"/>
    </source>
</evidence>
<feature type="region of interest" description="Disordered" evidence="1">
    <location>
        <begin position="86"/>
        <end position="163"/>
    </location>
</feature>
<keyword evidence="3" id="KW-1185">Reference proteome</keyword>